<evidence type="ECO:0000313" key="3">
    <source>
        <dbReference type="Proteomes" id="UP000233491"/>
    </source>
</evidence>
<dbReference type="Proteomes" id="UP000233491">
    <property type="component" value="Unassembled WGS sequence"/>
</dbReference>
<organism evidence="2 3">
    <name type="scientific">Pleomorphomonas diazotrophica</name>
    <dbReference type="NCBI Taxonomy" id="1166257"/>
    <lineage>
        <taxon>Bacteria</taxon>
        <taxon>Pseudomonadati</taxon>
        <taxon>Pseudomonadota</taxon>
        <taxon>Alphaproteobacteria</taxon>
        <taxon>Hyphomicrobiales</taxon>
        <taxon>Pleomorphomonadaceae</taxon>
        <taxon>Pleomorphomonas</taxon>
    </lineage>
</organism>
<accession>A0A2N3LS38</accession>
<proteinExistence type="predicted"/>
<dbReference type="EMBL" id="PJNW01000019">
    <property type="protein sequence ID" value="PKR87343.1"/>
    <property type="molecule type" value="Genomic_DNA"/>
</dbReference>
<reference evidence="2 3" key="1">
    <citation type="submission" date="2017-12" db="EMBL/GenBank/DDBJ databases">
        <title>Anaerobic carbon monoxide metabolism by Pleomorphomonas carboxyditropha sp. nov., a new mesophilic hydrogenogenic carboxidotroph.</title>
        <authorList>
            <person name="Esquivel-Elizondo S."/>
            <person name="Krajmalnik-Brown R."/>
        </authorList>
    </citation>
    <scope>NUCLEOTIDE SEQUENCE [LARGE SCALE GENOMIC DNA]</scope>
    <source>
        <strain evidence="2 3">R5-392</strain>
    </source>
</reference>
<feature type="compositionally biased region" description="Gly residues" evidence="1">
    <location>
        <begin position="37"/>
        <end position="49"/>
    </location>
</feature>
<feature type="compositionally biased region" description="Low complexity" evidence="1">
    <location>
        <begin position="1"/>
        <end position="22"/>
    </location>
</feature>
<evidence type="ECO:0000256" key="1">
    <source>
        <dbReference type="SAM" id="MobiDB-lite"/>
    </source>
</evidence>
<sequence length="60" mass="5290">MGEDGAAAVGRRAAAGGQDACQGAGGQGARGCDRAGCGAGGPGGAGDAGPGEAVSCRPTS</sequence>
<evidence type="ECO:0000313" key="2">
    <source>
        <dbReference type="EMBL" id="PKR87343.1"/>
    </source>
</evidence>
<keyword evidence="3" id="KW-1185">Reference proteome</keyword>
<feature type="region of interest" description="Disordered" evidence="1">
    <location>
        <begin position="1"/>
        <end position="60"/>
    </location>
</feature>
<comment type="caution">
    <text evidence="2">The sequence shown here is derived from an EMBL/GenBank/DDBJ whole genome shotgun (WGS) entry which is preliminary data.</text>
</comment>
<protein>
    <submittedName>
        <fullName evidence="2">Uncharacterized protein</fullName>
    </submittedName>
</protein>
<gene>
    <name evidence="2" type="ORF">CXZ10_20045</name>
</gene>
<dbReference type="AlphaFoldDB" id="A0A2N3LS38"/>
<name>A0A2N3LS38_9HYPH</name>